<dbReference type="PRINTS" id="PR01032">
    <property type="entry name" value="PHAGEIV"/>
</dbReference>
<dbReference type="Pfam" id="PF03958">
    <property type="entry name" value="Secretin_N"/>
    <property type="match status" value="1"/>
</dbReference>
<dbReference type="KEGG" id="pseo:OM33_05040"/>
<evidence type="ECO:0000259" key="8">
    <source>
        <dbReference type="Pfam" id="PF03958"/>
    </source>
</evidence>
<keyword evidence="2" id="KW-0732">Signal</keyword>
<evidence type="ECO:0000256" key="6">
    <source>
        <dbReference type="SAM" id="MobiDB-lite"/>
    </source>
</evidence>
<protein>
    <recommendedName>
        <fullName evidence="11">NolW-like domain-containing protein</fullName>
    </recommendedName>
</protein>
<dbReference type="InterPro" id="IPR001775">
    <property type="entry name" value="GspD/PilQ"/>
</dbReference>
<evidence type="ECO:0008006" key="11">
    <source>
        <dbReference type="Google" id="ProtNLM"/>
    </source>
</evidence>
<comment type="similarity">
    <text evidence="4">Belongs to the bacterial secretin family.</text>
</comment>
<sequence length="695" mass="76176">MFNHRDVSLLASVFALSACMSTPNEMSVQKSVFEGGASSPQAIDLNTLNKEVPKMEQYQSLESIQSDISAVASSQSYPQFSKQANLNFAAKNMPISEFVNYAFSSLLNTNYLYNKDESKQTNVTLNLNEKVSQQQVFDVVKQTLADRNIAIKYNDGLFYLFHLDKQAVKKDYAIGLGRDVSDIPAGGEKVYQIVPLKFVNGRDLQTILMDLTSANSRAYNRANAVILHGVPTEVARAMGIIRLLDVPAANGRHIAMRKLTYLSPEEFKKTVSEILTTEGFSGEGAGNTKLYNIALMDRLKAVIIHSSEKTIVERIKYWADKLDIPEAAAEKSYLSYFPQYTRATELSEAIGQLISAEASVKGINSNSSNLSGGTQFQSASQRNQARNSRASGSSNNSNQRSKQQEVSSTIVNDMAVVADDKRNALIFYTEPARYQALLPIIKQLDRPPLQVLLETRIVEVTLTEEFKHGVEWFVENGNYSLGTAGLGSNPAGIAWALSGANYNVAISMLETDNQVEILSSPRLVVRDGESANINVGSEIPIVVGQTNSIENPDNIQQQIQYRNTGVILNVTPNINAQGLVSLEVSQEVSEAGEDKIPGINSPIILNRSIKTFVSAKSGQTIVLGGLISENNSNNESKVPFLGDIPILGNLFVKGSDSKVRTELVILITPKVLYQEGDIAELKGLFNDEFEFLSVQ</sequence>
<dbReference type="InterPro" id="IPR004846">
    <property type="entry name" value="T2SS/T3SS_dom"/>
</dbReference>
<dbReference type="eggNOG" id="COG1450">
    <property type="taxonomic scope" value="Bacteria"/>
</dbReference>
<dbReference type="RefSeq" id="WP_038639535.1">
    <property type="nucleotide sequence ID" value="NZ_CP009888.1"/>
</dbReference>
<dbReference type="GO" id="GO:0015627">
    <property type="term" value="C:type II protein secretion system complex"/>
    <property type="evidence" value="ECO:0007669"/>
    <property type="project" value="TreeGrafter"/>
</dbReference>
<dbReference type="STRING" id="1348114.OM33_05040"/>
<feature type="compositionally biased region" description="Low complexity" evidence="6">
    <location>
        <begin position="382"/>
        <end position="401"/>
    </location>
</feature>
<evidence type="ECO:0000256" key="2">
    <source>
        <dbReference type="ARBA" id="ARBA00022729"/>
    </source>
</evidence>
<evidence type="ECO:0000259" key="7">
    <source>
        <dbReference type="Pfam" id="PF00263"/>
    </source>
</evidence>
<evidence type="ECO:0000313" key="10">
    <source>
        <dbReference type="Proteomes" id="UP000030341"/>
    </source>
</evidence>
<dbReference type="PROSITE" id="PS51257">
    <property type="entry name" value="PROKAR_LIPOPROTEIN"/>
    <property type="match status" value="1"/>
</dbReference>
<dbReference type="GO" id="GO:0009279">
    <property type="term" value="C:cell outer membrane"/>
    <property type="evidence" value="ECO:0007669"/>
    <property type="project" value="UniProtKB-SubCell"/>
</dbReference>
<keyword evidence="5" id="KW-0813">Transport</keyword>
<dbReference type="Gene3D" id="3.55.50.30">
    <property type="match status" value="1"/>
</dbReference>
<feature type="domain" description="Type II/III secretion system secretin-like" evidence="7">
    <location>
        <begin position="509"/>
        <end position="672"/>
    </location>
</feature>
<accession>A0A0A7ED68</accession>
<proteinExistence type="inferred from homology"/>
<dbReference type="Gene3D" id="3.30.1370.120">
    <property type="match status" value="2"/>
</dbReference>
<dbReference type="InterPro" id="IPR005644">
    <property type="entry name" value="NolW-like"/>
</dbReference>
<evidence type="ECO:0000256" key="1">
    <source>
        <dbReference type="ARBA" id="ARBA00004370"/>
    </source>
</evidence>
<evidence type="ECO:0000256" key="4">
    <source>
        <dbReference type="RuleBase" id="RU004003"/>
    </source>
</evidence>
<name>A0A0A7ED68_9GAMM</name>
<dbReference type="InterPro" id="IPR038591">
    <property type="entry name" value="NolW-like_sf"/>
</dbReference>
<gene>
    <name evidence="9" type="ORF">OM33_05040</name>
</gene>
<dbReference type="PANTHER" id="PTHR30332:SF25">
    <property type="entry name" value="SECRETIN XPSD"/>
    <property type="match status" value="1"/>
</dbReference>
<dbReference type="InterPro" id="IPR050810">
    <property type="entry name" value="Bact_Secretion_Sys_Channel"/>
</dbReference>
<organism evidence="9 10">
    <name type="scientific">Pseudoalteromonas piratica</name>
    <dbReference type="NCBI Taxonomy" id="1348114"/>
    <lineage>
        <taxon>Bacteria</taxon>
        <taxon>Pseudomonadati</taxon>
        <taxon>Pseudomonadota</taxon>
        <taxon>Gammaproteobacteria</taxon>
        <taxon>Alteromonadales</taxon>
        <taxon>Pseudoalteromonadaceae</taxon>
        <taxon>Pseudoalteromonas</taxon>
    </lineage>
</organism>
<dbReference type="GO" id="GO:0009306">
    <property type="term" value="P:protein secretion"/>
    <property type="evidence" value="ECO:0007669"/>
    <property type="project" value="InterPro"/>
</dbReference>
<dbReference type="Proteomes" id="UP000030341">
    <property type="component" value="Chromosome 1"/>
</dbReference>
<feature type="compositionally biased region" description="Polar residues" evidence="6">
    <location>
        <begin position="370"/>
        <end position="381"/>
    </location>
</feature>
<evidence type="ECO:0000256" key="3">
    <source>
        <dbReference type="ARBA" id="ARBA00023136"/>
    </source>
</evidence>
<feature type="domain" description="NolW-like" evidence="8">
    <location>
        <begin position="192"/>
        <end position="249"/>
    </location>
</feature>
<dbReference type="HOGENOM" id="CLU_006756_1_2_6"/>
<dbReference type="PANTHER" id="PTHR30332">
    <property type="entry name" value="PROBABLE GENERAL SECRETION PATHWAY PROTEIN D"/>
    <property type="match status" value="1"/>
</dbReference>
<dbReference type="PRINTS" id="PR00811">
    <property type="entry name" value="BCTERIALGSPD"/>
</dbReference>
<dbReference type="InterPro" id="IPR004845">
    <property type="entry name" value="T2SS_GspD_CS"/>
</dbReference>
<comment type="subcellular location">
    <subcellularLocation>
        <location evidence="5">Cell outer membrane</location>
    </subcellularLocation>
    <subcellularLocation>
        <location evidence="1">Membrane</location>
    </subcellularLocation>
</comment>
<dbReference type="Pfam" id="PF00263">
    <property type="entry name" value="Secretin"/>
    <property type="match status" value="1"/>
</dbReference>
<dbReference type="AlphaFoldDB" id="A0A0A7ED68"/>
<reference evidence="9 10" key="1">
    <citation type="submission" date="2014-11" db="EMBL/GenBank/DDBJ databases">
        <title>Complete Genome Sequence of Pseudoalteromonas sp. Strain OCN003 Isolated from Kaneohe Bay, Oahu, Hawaii.</title>
        <authorList>
            <person name="Beurmann S."/>
            <person name="Videau P."/>
            <person name="Ushijima B."/>
            <person name="Smith A.M."/>
            <person name="Aeby G.S."/>
            <person name="Callahan S.M."/>
            <person name="Belcaid M."/>
        </authorList>
    </citation>
    <scope>NUCLEOTIDE SEQUENCE [LARGE SCALE GENOMIC DNA]</scope>
    <source>
        <strain evidence="9 10">OCN003</strain>
    </source>
</reference>
<keyword evidence="10" id="KW-1185">Reference proteome</keyword>
<evidence type="ECO:0000313" key="9">
    <source>
        <dbReference type="EMBL" id="AIY64585.1"/>
    </source>
</evidence>
<feature type="region of interest" description="Disordered" evidence="6">
    <location>
        <begin position="368"/>
        <end position="407"/>
    </location>
</feature>
<dbReference type="EMBL" id="CP009888">
    <property type="protein sequence ID" value="AIY64585.1"/>
    <property type="molecule type" value="Genomic_DNA"/>
</dbReference>
<keyword evidence="3" id="KW-0472">Membrane</keyword>
<dbReference type="PROSITE" id="PS00875">
    <property type="entry name" value="T2SP_D"/>
    <property type="match status" value="1"/>
</dbReference>
<evidence type="ECO:0000256" key="5">
    <source>
        <dbReference type="RuleBase" id="RU004004"/>
    </source>
</evidence>